<dbReference type="AlphaFoldDB" id="A0A0L8I7I8"/>
<proteinExistence type="predicted"/>
<evidence type="ECO:0000313" key="1">
    <source>
        <dbReference type="EMBL" id="KOF97369.1"/>
    </source>
</evidence>
<dbReference type="KEGG" id="obi:106882685"/>
<reference evidence="1" key="1">
    <citation type="submission" date="2015-07" db="EMBL/GenBank/DDBJ databases">
        <title>MeaNS - Measles Nucleotide Surveillance Program.</title>
        <authorList>
            <person name="Tran T."/>
            <person name="Druce J."/>
        </authorList>
    </citation>
    <scope>NUCLEOTIDE SEQUENCE</scope>
    <source>
        <strain evidence="1">UCB-OBI-ISO-001</strain>
        <tissue evidence="1">Gonad</tissue>
    </source>
</reference>
<sequence length="119" mass="13518">MSSSNHTKAVLRCIKTDIYTEINGKLWNNLNQSLTLEKIDSVGCDIRIFDSYYFVDKKEINGQTAYSTFSFKQNPHHNLVTEAQMDAHSVLDCSRLCMISSTCIAFSNTNTKCLLKKLI</sequence>
<protein>
    <recommendedName>
        <fullName evidence="2">Apple domain-containing protein</fullName>
    </recommendedName>
</protein>
<accession>A0A0L8I7I8</accession>
<dbReference type="OrthoDB" id="6184913at2759"/>
<dbReference type="EMBL" id="KQ416332">
    <property type="protein sequence ID" value="KOF97369.1"/>
    <property type="molecule type" value="Genomic_DNA"/>
</dbReference>
<gene>
    <name evidence="1" type="ORF">OCBIM_22030116mg</name>
</gene>
<name>A0A0L8I7I8_OCTBM</name>
<evidence type="ECO:0008006" key="2">
    <source>
        <dbReference type="Google" id="ProtNLM"/>
    </source>
</evidence>
<organism evidence="1">
    <name type="scientific">Octopus bimaculoides</name>
    <name type="common">California two-spotted octopus</name>
    <dbReference type="NCBI Taxonomy" id="37653"/>
    <lineage>
        <taxon>Eukaryota</taxon>
        <taxon>Metazoa</taxon>
        <taxon>Spiralia</taxon>
        <taxon>Lophotrochozoa</taxon>
        <taxon>Mollusca</taxon>
        <taxon>Cephalopoda</taxon>
        <taxon>Coleoidea</taxon>
        <taxon>Octopodiformes</taxon>
        <taxon>Octopoda</taxon>
        <taxon>Incirrata</taxon>
        <taxon>Octopodidae</taxon>
        <taxon>Octopus</taxon>
    </lineage>
</organism>